<dbReference type="AlphaFoldDB" id="A0A1J5SI23"/>
<evidence type="ECO:0000313" key="2">
    <source>
        <dbReference type="EMBL" id="OIQ99773.1"/>
    </source>
</evidence>
<dbReference type="GO" id="GO:0004719">
    <property type="term" value="F:protein-L-isoaspartate (D-aspartate) O-methyltransferase activity"/>
    <property type="evidence" value="ECO:0007669"/>
    <property type="project" value="UniProtKB-EC"/>
</dbReference>
<comment type="similarity">
    <text evidence="1">Belongs to the methyltransferase superfamily. L-isoaspartyl/D-aspartyl protein methyltransferase family.</text>
</comment>
<name>A0A1J5SI23_9ZZZZ</name>
<dbReference type="EMBL" id="MLJW01000102">
    <property type="protein sequence ID" value="OIQ99773.1"/>
    <property type="molecule type" value="Genomic_DNA"/>
</dbReference>
<reference evidence="2" key="1">
    <citation type="submission" date="2016-10" db="EMBL/GenBank/DDBJ databases">
        <title>Sequence of Gallionella enrichment culture.</title>
        <authorList>
            <person name="Poehlein A."/>
            <person name="Muehling M."/>
            <person name="Daniel R."/>
        </authorList>
    </citation>
    <scope>NUCLEOTIDE SEQUENCE</scope>
</reference>
<gene>
    <name evidence="2" type="primary">pcm_9</name>
    <name evidence="2" type="ORF">GALL_181700</name>
</gene>
<organism evidence="2">
    <name type="scientific">mine drainage metagenome</name>
    <dbReference type="NCBI Taxonomy" id="410659"/>
    <lineage>
        <taxon>unclassified sequences</taxon>
        <taxon>metagenomes</taxon>
        <taxon>ecological metagenomes</taxon>
    </lineage>
</organism>
<proteinExistence type="inferred from homology"/>
<dbReference type="InterPro" id="IPR000682">
    <property type="entry name" value="PCMT"/>
</dbReference>
<dbReference type="Gene3D" id="3.40.50.150">
    <property type="entry name" value="Vaccinia Virus protein VP39"/>
    <property type="match status" value="1"/>
</dbReference>
<accession>A0A1J5SI23</accession>
<protein>
    <submittedName>
        <fullName evidence="2">Protein-L-isoaspartate O-methyltransferase</fullName>
        <ecNumber evidence="2">2.1.1.77</ecNumber>
    </submittedName>
</protein>
<dbReference type="EC" id="2.1.1.77" evidence="2"/>
<keyword evidence="2" id="KW-0489">Methyltransferase</keyword>
<dbReference type="CDD" id="cd02440">
    <property type="entry name" value="AdoMet_MTases"/>
    <property type="match status" value="1"/>
</dbReference>
<sequence length="217" mass="24033">MNNMELARFNMVEQQIRPWDVLDANVLDLLRKVKREHFVPVDKQSMAFMDVEIPLGHNAKMWFPKVEARALQALKLKVSDRVLEVGTGSGYLTALISRMAQHVTSVELVQELSARAARTLAAHHYDNVTLEVGDASRGWGSEKYDAIVLTGSVPLPPESFYQMLNTGGRLFAIVGDAPAMHATLVTCVAPGVFETITLFETSVVPLINAPQPQRFAF</sequence>
<dbReference type="PANTHER" id="PTHR11579">
    <property type="entry name" value="PROTEIN-L-ISOASPARTATE O-METHYLTRANSFERASE"/>
    <property type="match status" value="1"/>
</dbReference>
<evidence type="ECO:0000256" key="1">
    <source>
        <dbReference type="ARBA" id="ARBA00005369"/>
    </source>
</evidence>
<dbReference type="GO" id="GO:0005737">
    <property type="term" value="C:cytoplasm"/>
    <property type="evidence" value="ECO:0007669"/>
    <property type="project" value="TreeGrafter"/>
</dbReference>
<dbReference type="Pfam" id="PF01135">
    <property type="entry name" value="PCMT"/>
    <property type="match status" value="1"/>
</dbReference>
<keyword evidence="2" id="KW-0808">Transferase</keyword>
<dbReference type="SUPFAM" id="SSF53335">
    <property type="entry name" value="S-adenosyl-L-methionine-dependent methyltransferases"/>
    <property type="match status" value="1"/>
</dbReference>
<dbReference type="PANTHER" id="PTHR11579:SF18">
    <property type="entry name" value="PROTEIN-L-ISOASPARTATE O-METHYLTRANSFERASE"/>
    <property type="match status" value="1"/>
</dbReference>
<comment type="caution">
    <text evidence="2">The sequence shown here is derived from an EMBL/GenBank/DDBJ whole genome shotgun (WGS) entry which is preliminary data.</text>
</comment>
<dbReference type="InterPro" id="IPR029063">
    <property type="entry name" value="SAM-dependent_MTases_sf"/>
</dbReference>
<dbReference type="GO" id="GO:0032259">
    <property type="term" value="P:methylation"/>
    <property type="evidence" value="ECO:0007669"/>
    <property type="project" value="UniProtKB-KW"/>
</dbReference>